<dbReference type="InterPro" id="IPR019261">
    <property type="entry name" value="PARG_cat_microbial"/>
</dbReference>
<organism evidence="3 4">
    <name type="scientific">Aaosphaeria arxii CBS 175.79</name>
    <dbReference type="NCBI Taxonomy" id="1450172"/>
    <lineage>
        <taxon>Eukaryota</taxon>
        <taxon>Fungi</taxon>
        <taxon>Dikarya</taxon>
        <taxon>Ascomycota</taxon>
        <taxon>Pezizomycotina</taxon>
        <taxon>Dothideomycetes</taxon>
        <taxon>Pleosporomycetidae</taxon>
        <taxon>Pleosporales</taxon>
        <taxon>Pleosporales incertae sedis</taxon>
        <taxon>Aaosphaeria</taxon>
    </lineage>
</organism>
<dbReference type="NCBIfam" id="TIGR02452">
    <property type="entry name" value="TIGR02452 family protein"/>
    <property type="match status" value="1"/>
</dbReference>
<evidence type="ECO:0000259" key="2">
    <source>
        <dbReference type="Pfam" id="PF10021"/>
    </source>
</evidence>
<dbReference type="AlphaFoldDB" id="A0A6A5XYY7"/>
<dbReference type="EMBL" id="ML978068">
    <property type="protein sequence ID" value="KAF2018508.1"/>
    <property type="molecule type" value="Genomic_DNA"/>
</dbReference>
<keyword evidence="4" id="KW-1185">Reference proteome</keyword>
<dbReference type="Proteomes" id="UP000799778">
    <property type="component" value="Unassembled WGS sequence"/>
</dbReference>
<dbReference type="OrthoDB" id="9985428at2759"/>
<protein>
    <recommendedName>
        <fullName evidence="2">Microbial-type PARG catalytic domain-containing protein</fullName>
    </recommendedName>
</protein>
<name>A0A6A5XYY7_9PLEO</name>
<feature type="compositionally biased region" description="Basic residues" evidence="1">
    <location>
        <begin position="29"/>
        <end position="41"/>
    </location>
</feature>
<dbReference type="InterPro" id="IPR012664">
    <property type="entry name" value="CHP02452"/>
</dbReference>
<proteinExistence type="predicted"/>
<evidence type="ECO:0000313" key="4">
    <source>
        <dbReference type="Proteomes" id="UP000799778"/>
    </source>
</evidence>
<dbReference type="GeneID" id="54280854"/>
<dbReference type="InterPro" id="IPR043472">
    <property type="entry name" value="Macro_dom-like"/>
</dbReference>
<accession>A0A6A5XYY7</accession>
<dbReference type="Pfam" id="PF10021">
    <property type="entry name" value="PARG_cat_microb"/>
    <property type="match status" value="1"/>
</dbReference>
<feature type="compositionally biased region" description="Basic and acidic residues" evidence="1">
    <location>
        <begin position="1"/>
        <end position="10"/>
    </location>
</feature>
<feature type="region of interest" description="Disordered" evidence="1">
    <location>
        <begin position="1"/>
        <end position="45"/>
    </location>
</feature>
<feature type="domain" description="Microbial-type PARG catalytic" evidence="2">
    <location>
        <begin position="107"/>
        <end position="193"/>
    </location>
</feature>
<gene>
    <name evidence="3" type="ORF">BU24DRAFT_345739</name>
</gene>
<dbReference type="SUPFAM" id="SSF52949">
    <property type="entry name" value="Macro domain-like"/>
    <property type="match status" value="1"/>
</dbReference>
<dbReference type="PANTHER" id="PTHR35596">
    <property type="entry name" value="DUF2263 DOMAIN-CONTAINING PROTEIN"/>
    <property type="match status" value="1"/>
</dbReference>
<evidence type="ECO:0000256" key="1">
    <source>
        <dbReference type="SAM" id="MobiDB-lite"/>
    </source>
</evidence>
<dbReference type="RefSeq" id="XP_033386847.1">
    <property type="nucleotide sequence ID" value="XM_033523457.1"/>
</dbReference>
<dbReference type="Gene3D" id="3.40.220.10">
    <property type="entry name" value="Leucine Aminopeptidase, subunit E, domain 1"/>
    <property type="match status" value="1"/>
</dbReference>
<dbReference type="PANTHER" id="PTHR35596:SF1">
    <property type="entry name" value="MICROBIAL-TYPE PARG CATALYTIC DOMAIN-CONTAINING PROTEIN"/>
    <property type="match status" value="1"/>
</dbReference>
<evidence type="ECO:0000313" key="3">
    <source>
        <dbReference type="EMBL" id="KAF2018508.1"/>
    </source>
</evidence>
<reference evidence="3" key="1">
    <citation type="journal article" date="2020" name="Stud. Mycol.">
        <title>101 Dothideomycetes genomes: a test case for predicting lifestyles and emergence of pathogens.</title>
        <authorList>
            <person name="Haridas S."/>
            <person name="Albert R."/>
            <person name="Binder M."/>
            <person name="Bloem J."/>
            <person name="Labutti K."/>
            <person name="Salamov A."/>
            <person name="Andreopoulos B."/>
            <person name="Baker S."/>
            <person name="Barry K."/>
            <person name="Bills G."/>
            <person name="Bluhm B."/>
            <person name="Cannon C."/>
            <person name="Castanera R."/>
            <person name="Culley D."/>
            <person name="Daum C."/>
            <person name="Ezra D."/>
            <person name="Gonzalez J."/>
            <person name="Henrissat B."/>
            <person name="Kuo A."/>
            <person name="Liang C."/>
            <person name="Lipzen A."/>
            <person name="Lutzoni F."/>
            <person name="Magnuson J."/>
            <person name="Mondo S."/>
            <person name="Nolan M."/>
            <person name="Ohm R."/>
            <person name="Pangilinan J."/>
            <person name="Park H.-J."/>
            <person name="Ramirez L."/>
            <person name="Alfaro M."/>
            <person name="Sun H."/>
            <person name="Tritt A."/>
            <person name="Yoshinaga Y."/>
            <person name="Zwiers L.-H."/>
            <person name="Turgeon B."/>
            <person name="Goodwin S."/>
            <person name="Spatafora J."/>
            <person name="Crous P."/>
            <person name="Grigoriev I."/>
        </authorList>
    </citation>
    <scope>NUCLEOTIDE SEQUENCE</scope>
    <source>
        <strain evidence="3">CBS 175.79</strain>
    </source>
</reference>
<sequence>MSDRDIREFFHQACPTRPLRSSGHERGHGRGRGRGRGRRRISPAAMQRRNELRAVAAETTAVLPDILADIKGLDPTATSIHHARYLGTLEAKDCPGFTLPDDDLQAGMKGTRVRVCDQDTFDAALELQPDTKVASVIPRADDGDIELKPVAVLNLASELHPGGGWLNGALAQEEALCYRSSLSLALSPRFYPIPCLSLLYTPHCILIRTAMGPGSGHQLLYPSTTAESLPVTSVISVAALRRPEITAAGGFASVADVDTTKEKIRIVLRIAAMKQHRKIVLGAMGCGAFMNPPQEVANCFADVLRENEFRGGWWEDVIFAVLDNVKGDQGGKDGSGNFGIFYRTLNGIIA</sequence>